<feature type="transmembrane region" description="Helical" evidence="1">
    <location>
        <begin position="12"/>
        <end position="36"/>
    </location>
</feature>
<dbReference type="InParanoid" id="E3LHY9"/>
<evidence type="ECO:0000313" key="2">
    <source>
        <dbReference type="EMBL" id="EFO94975.1"/>
    </source>
</evidence>
<evidence type="ECO:0008006" key="4">
    <source>
        <dbReference type="Google" id="ProtNLM"/>
    </source>
</evidence>
<proteinExistence type="predicted"/>
<dbReference type="Proteomes" id="UP000008281">
    <property type="component" value="Unassembled WGS sequence"/>
</dbReference>
<dbReference type="OrthoDB" id="5862349at2759"/>
<keyword evidence="3" id="KW-1185">Reference proteome</keyword>
<gene>
    <name evidence="2" type="ORF">CRE_08867</name>
</gene>
<dbReference type="OMA" id="SSHIQMM"/>
<dbReference type="Pfam" id="PF10327">
    <property type="entry name" value="7TM_GPCR_Sri"/>
    <property type="match status" value="1"/>
</dbReference>
<evidence type="ECO:0000256" key="1">
    <source>
        <dbReference type="SAM" id="Phobius"/>
    </source>
</evidence>
<dbReference type="AlphaFoldDB" id="E3LHY9"/>
<name>E3LHY9_CAERE</name>
<dbReference type="PANTHER" id="PTHR45830">
    <property type="entry name" value="SERPENTINE RECEPTOR, CLASS I"/>
    <property type="match status" value="1"/>
</dbReference>
<protein>
    <recommendedName>
        <fullName evidence="4">G-protein coupled receptors family 1 profile domain-containing protein</fullName>
    </recommendedName>
</protein>
<dbReference type="eggNOG" id="ENOG502THK5">
    <property type="taxonomic scope" value="Eukaryota"/>
</dbReference>
<feature type="transmembrane region" description="Helical" evidence="1">
    <location>
        <begin position="134"/>
        <end position="155"/>
    </location>
</feature>
<evidence type="ECO:0000313" key="3">
    <source>
        <dbReference type="Proteomes" id="UP000008281"/>
    </source>
</evidence>
<dbReference type="HOGENOM" id="CLU_096924_0_0_1"/>
<keyword evidence="1" id="KW-0812">Transmembrane</keyword>
<keyword evidence="1" id="KW-0472">Membrane</keyword>
<dbReference type="InterPro" id="IPR019429">
    <property type="entry name" value="7TM_GPCR_serpentine_rcpt_Sri"/>
</dbReference>
<dbReference type="PANTHER" id="PTHR45830:SF12">
    <property type="entry name" value="G_PROTEIN_RECEP_F1_2 DOMAIN-CONTAINING PROTEIN-RELATED"/>
    <property type="match status" value="1"/>
</dbReference>
<accession>E3LHY9</accession>
<organism evidence="3">
    <name type="scientific">Caenorhabditis remanei</name>
    <name type="common">Caenorhabditis vulgaris</name>
    <dbReference type="NCBI Taxonomy" id="31234"/>
    <lineage>
        <taxon>Eukaryota</taxon>
        <taxon>Metazoa</taxon>
        <taxon>Ecdysozoa</taxon>
        <taxon>Nematoda</taxon>
        <taxon>Chromadorea</taxon>
        <taxon>Rhabditida</taxon>
        <taxon>Rhabditina</taxon>
        <taxon>Rhabditomorpha</taxon>
        <taxon>Rhabditoidea</taxon>
        <taxon>Rhabditidae</taxon>
        <taxon>Peloderinae</taxon>
        <taxon>Caenorhabditis</taxon>
    </lineage>
</organism>
<dbReference type="STRING" id="31234.E3LHY9"/>
<keyword evidence="1" id="KW-1133">Transmembrane helix</keyword>
<feature type="transmembrane region" description="Helical" evidence="1">
    <location>
        <begin position="94"/>
        <end position="114"/>
    </location>
</feature>
<dbReference type="EMBL" id="DS268409">
    <property type="protein sequence ID" value="EFO94975.1"/>
    <property type="molecule type" value="Genomic_DNA"/>
</dbReference>
<sequence>MELHLSPQLPSFATLLFTIAGIVNSLTNSIVIYLILWKSLSMKSFRYYLLYFQLTTVVVDFYLNFLMKPIPIYPVIGCYTTGILYNVFGVSSHIQMMILIVLIGFQDVAIYIIFLRKHQTIATIGQRRKIRKLYYWGSIGFDHLYVFVAALFFHLGKISKEQQAEYIRIVKFTRSPTNALRLFKP</sequence>
<reference evidence="2" key="1">
    <citation type="submission" date="2007-07" db="EMBL/GenBank/DDBJ databases">
        <title>PCAP assembly of the Caenorhabditis remanei genome.</title>
        <authorList>
            <consortium name="The Caenorhabditis remanei Sequencing Consortium"/>
            <person name="Wilson R.K."/>
        </authorList>
    </citation>
    <scope>NUCLEOTIDE SEQUENCE [LARGE SCALE GENOMIC DNA]</scope>
    <source>
        <strain evidence="2">PB4641</strain>
    </source>
</reference>